<dbReference type="Gene3D" id="1.10.10.60">
    <property type="entry name" value="Homeodomain-like"/>
    <property type="match status" value="1"/>
</dbReference>
<evidence type="ECO:0000313" key="8">
    <source>
        <dbReference type="Proteomes" id="UP001108029"/>
    </source>
</evidence>
<proteinExistence type="predicted"/>
<keyword evidence="3" id="KW-0804">Transcription</keyword>
<reference evidence="7" key="1">
    <citation type="submission" date="2021-12" db="EMBL/GenBank/DDBJ databases">
        <authorList>
            <person name="Lee J.-H."/>
            <person name="Kim S.-B."/>
        </authorList>
    </citation>
    <scope>NUCLEOTIDE SEQUENCE</scope>
    <source>
        <strain evidence="7">NR30</strain>
    </source>
</reference>
<dbReference type="PANTHER" id="PTHR46796:SF6">
    <property type="entry name" value="ARAC SUBFAMILY"/>
    <property type="match status" value="1"/>
</dbReference>
<dbReference type="EMBL" id="JAJSBI010000002">
    <property type="protein sequence ID" value="MCD9873385.1"/>
    <property type="molecule type" value="Genomic_DNA"/>
</dbReference>
<dbReference type="InterPro" id="IPR037923">
    <property type="entry name" value="HTH-like"/>
</dbReference>
<dbReference type="RefSeq" id="WP_232647370.1">
    <property type="nucleotide sequence ID" value="NZ_JAJSBI010000002.1"/>
</dbReference>
<dbReference type="Pfam" id="PF12833">
    <property type="entry name" value="HTH_18"/>
    <property type="match status" value="1"/>
</dbReference>
<sequence length="286" mass="30826">MELVTLRLDEPPTVAAAGIGIHGVATDHDVFRLPGLWQLHLYNYEGTLTIGRSIHPIRPGHVSLVPPDTEVHFRYRGRSEHFYVHLRLNGAGTLRSVPVMQDAGAESTRLADLLGYAVAAVPSSLPRATAEVWAALWRVAELPRNDGAGRQHPLVAAAQAYIEVHLAGPLSVPDVADAVGISHTHLTRVFRAETGHTVVSYIRHRRLQRARHLLLASTLSITAIAAAVGIADLQAFNKACRRELGASPRDIRGSGPTPPGESPYGRRGSLTRATTGRRSAPAPDKS</sequence>
<dbReference type="PANTHER" id="PTHR46796">
    <property type="entry name" value="HTH-TYPE TRANSCRIPTIONAL ACTIVATOR RHAS-RELATED"/>
    <property type="match status" value="1"/>
</dbReference>
<evidence type="ECO:0000313" key="7">
    <source>
        <dbReference type="EMBL" id="MCD9873385.1"/>
    </source>
</evidence>
<keyword evidence="1" id="KW-0805">Transcription regulation</keyword>
<accession>A0A9Q3VM45</accession>
<dbReference type="GO" id="GO:0043565">
    <property type="term" value="F:sequence-specific DNA binding"/>
    <property type="evidence" value="ECO:0007669"/>
    <property type="project" value="InterPro"/>
</dbReference>
<feature type="domain" description="HTH araC/xylS-type" evidence="6">
    <location>
        <begin position="156"/>
        <end position="254"/>
    </location>
</feature>
<evidence type="ECO:0000256" key="1">
    <source>
        <dbReference type="ARBA" id="ARBA00023015"/>
    </source>
</evidence>
<evidence type="ECO:0000259" key="6">
    <source>
        <dbReference type="PROSITE" id="PS01124"/>
    </source>
</evidence>
<keyword evidence="5" id="KW-0472">Membrane</keyword>
<evidence type="ECO:0000256" key="5">
    <source>
        <dbReference type="SAM" id="Phobius"/>
    </source>
</evidence>
<evidence type="ECO:0000256" key="4">
    <source>
        <dbReference type="SAM" id="MobiDB-lite"/>
    </source>
</evidence>
<protein>
    <submittedName>
        <fullName evidence="7">AraC family transcriptional regulator</fullName>
    </submittedName>
</protein>
<dbReference type="AlphaFoldDB" id="A0A9Q3VM45"/>
<keyword evidence="5" id="KW-1133">Transmembrane helix</keyword>
<comment type="caution">
    <text evidence="7">The sequence shown here is derived from an EMBL/GenBank/DDBJ whole genome shotgun (WGS) entry which is preliminary data.</text>
</comment>
<dbReference type="SMART" id="SM00342">
    <property type="entry name" value="HTH_ARAC"/>
    <property type="match status" value="1"/>
</dbReference>
<gene>
    <name evidence="7" type="ORF">LJ657_06830</name>
</gene>
<dbReference type="SUPFAM" id="SSF46689">
    <property type="entry name" value="Homeodomain-like"/>
    <property type="match status" value="2"/>
</dbReference>
<keyword evidence="8" id="KW-1185">Reference proteome</keyword>
<dbReference type="InterPro" id="IPR050204">
    <property type="entry name" value="AraC_XylS_family_regulators"/>
</dbReference>
<feature type="transmembrane region" description="Helical" evidence="5">
    <location>
        <begin position="213"/>
        <end position="231"/>
    </location>
</feature>
<dbReference type="PROSITE" id="PS01124">
    <property type="entry name" value="HTH_ARAC_FAMILY_2"/>
    <property type="match status" value="1"/>
</dbReference>
<name>A0A9Q3VM45_9ACTN</name>
<keyword evidence="5" id="KW-0812">Transmembrane</keyword>
<evidence type="ECO:0000256" key="3">
    <source>
        <dbReference type="ARBA" id="ARBA00023163"/>
    </source>
</evidence>
<organism evidence="7 8">
    <name type="scientific">Streptomyces guryensis</name>
    <dbReference type="NCBI Taxonomy" id="2886947"/>
    <lineage>
        <taxon>Bacteria</taxon>
        <taxon>Bacillati</taxon>
        <taxon>Actinomycetota</taxon>
        <taxon>Actinomycetes</taxon>
        <taxon>Kitasatosporales</taxon>
        <taxon>Streptomycetaceae</taxon>
        <taxon>Streptomyces</taxon>
    </lineage>
</organism>
<evidence type="ECO:0000256" key="2">
    <source>
        <dbReference type="ARBA" id="ARBA00023125"/>
    </source>
</evidence>
<dbReference type="GO" id="GO:0003700">
    <property type="term" value="F:DNA-binding transcription factor activity"/>
    <property type="evidence" value="ECO:0007669"/>
    <property type="project" value="InterPro"/>
</dbReference>
<feature type="region of interest" description="Disordered" evidence="4">
    <location>
        <begin position="245"/>
        <end position="286"/>
    </location>
</feature>
<dbReference type="InterPro" id="IPR018060">
    <property type="entry name" value="HTH_AraC"/>
</dbReference>
<dbReference type="SUPFAM" id="SSF51215">
    <property type="entry name" value="Regulatory protein AraC"/>
    <property type="match status" value="1"/>
</dbReference>
<dbReference type="Proteomes" id="UP001108029">
    <property type="component" value="Unassembled WGS sequence"/>
</dbReference>
<keyword evidence="2" id="KW-0238">DNA-binding</keyword>
<dbReference type="InterPro" id="IPR009057">
    <property type="entry name" value="Homeodomain-like_sf"/>
</dbReference>